<organism evidence="8 9">
    <name type="scientific">Proteus penneri</name>
    <dbReference type="NCBI Taxonomy" id="102862"/>
    <lineage>
        <taxon>Bacteria</taxon>
        <taxon>Pseudomonadati</taxon>
        <taxon>Pseudomonadota</taxon>
        <taxon>Gammaproteobacteria</taxon>
        <taxon>Enterobacterales</taxon>
        <taxon>Morganellaceae</taxon>
        <taxon>Proteus</taxon>
    </lineage>
</organism>
<evidence type="ECO:0000256" key="5">
    <source>
        <dbReference type="ARBA" id="ARBA00023163"/>
    </source>
</evidence>
<dbReference type="InterPro" id="IPR000914">
    <property type="entry name" value="SBP_5_dom"/>
</dbReference>
<dbReference type="GO" id="GO:1904680">
    <property type="term" value="F:peptide transmembrane transporter activity"/>
    <property type="evidence" value="ECO:0007669"/>
    <property type="project" value="TreeGrafter"/>
</dbReference>
<evidence type="ECO:0000256" key="2">
    <source>
        <dbReference type="ARBA" id="ARBA00023015"/>
    </source>
</evidence>
<dbReference type="PANTHER" id="PTHR30290">
    <property type="entry name" value="PERIPLASMIC BINDING COMPONENT OF ABC TRANSPORTER"/>
    <property type="match status" value="1"/>
</dbReference>
<feature type="domain" description="Transcriptional regulator SgrR N-terminal HTH" evidence="7">
    <location>
        <begin position="5"/>
        <end position="116"/>
    </location>
</feature>
<proteinExistence type="predicted"/>
<dbReference type="Proteomes" id="UP000183920">
    <property type="component" value="Unassembled WGS sequence"/>
</dbReference>
<evidence type="ECO:0000259" key="7">
    <source>
        <dbReference type="Pfam" id="PF12793"/>
    </source>
</evidence>
<gene>
    <name evidence="8" type="primary">sgrR</name>
    <name evidence="8" type="ORF">BN1804_01292</name>
</gene>
<dbReference type="GO" id="GO:0003677">
    <property type="term" value="F:DNA binding"/>
    <property type="evidence" value="ECO:0007669"/>
    <property type="project" value="UniProtKB-KW"/>
</dbReference>
<name>A0A0G4Q5B7_9GAMM</name>
<dbReference type="CDD" id="cd08507">
    <property type="entry name" value="PBP2_SgrR_like"/>
    <property type="match status" value="1"/>
</dbReference>
<dbReference type="InterPro" id="IPR039424">
    <property type="entry name" value="SBP_5"/>
</dbReference>
<dbReference type="NCBIfam" id="NF010149">
    <property type="entry name" value="PRK13626.1"/>
    <property type="match status" value="1"/>
</dbReference>
<dbReference type="EMBL" id="CVRY01000002">
    <property type="protein sequence ID" value="CRL61073.1"/>
    <property type="molecule type" value="Genomic_DNA"/>
</dbReference>
<dbReference type="Pfam" id="PF12793">
    <property type="entry name" value="SgrR_N"/>
    <property type="match status" value="1"/>
</dbReference>
<dbReference type="GO" id="GO:0015833">
    <property type="term" value="P:peptide transport"/>
    <property type="evidence" value="ECO:0007669"/>
    <property type="project" value="TreeGrafter"/>
</dbReference>
<evidence type="ECO:0000259" key="6">
    <source>
        <dbReference type="Pfam" id="PF00496"/>
    </source>
</evidence>
<dbReference type="PANTHER" id="PTHR30290:SF72">
    <property type="entry name" value="HTH-TYPE TRANSCRIPTIONAL REGULATOR SGRR"/>
    <property type="match status" value="1"/>
</dbReference>
<accession>A0A0G4Q5B7</accession>
<dbReference type="InterPro" id="IPR023767">
    <property type="entry name" value="Tscrpt_reg_SgrR"/>
</dbReference>
<dbReference type="InterPro" id="IPR036390">
    <property type="entry name" value="WH_DNA-bd_sf"/>
</dbReference>
<keyword evidence="4" id="KW-0010">Activator</keyword>
<keyword evidence="1" id="KW-0678">Repressor</keyword>
<dbReference type="Pfam" id="PF00496">
    <property type="entry name" value="SBP_bac_5"/>
    <property type="match status" value="1"/>
</dbReference>
<dbReference type="RefSeq" id="WP_072063392.1">
    <property type="nucleotide sequence ID" value="NZ_CVRY01000002.1"/>
</dbReference>
<dbReference type="SUPFAM" id="SSF53850">
    <property type="entry name" value="Periplasmic binding protein-like II"/>
    <property type="match status" value="1"/>
</dbReference>
<keyword evidence="3" id="KW-0238">DNA-binding</keyword>
<dbReference type="Gene3D" id="3.40.190.10">
    <property type="entry name" value="Periplasmic binding protein-like II"/>
    <property type="match status" value="1"/>
</dbReference>
<dbReference type="InterPro" id="IPR025370">
    <property type="entry name" value="SgrR_HTH_N"/>
</dbReference>
<evidence type="ECO:0000313" key="9">
    <source>
        <dbReference type="Proteomes" id="UP000183920"/>
    </source>
</evidence>
<sequence length="559" mass="65881">MTSPRLELQFIRLWQAFQGKTTETTLQELAQTLHCTRRHVRSLLNKMQEIGWINWQAEVGRGKKSTLTFHSNAFEIQQNRAEKLIEENDIEKLVALMGDKDSVRQMVLSQIEKSFHPGQQLLRIIYYRPFKNLLPGTPLRRSELHLMSQIFNSLVHLKEENGEIEAELAHHWQMITEQHWRFYLRPSIYFHHGRELTLEDISTSLMRMKHCNPLYAHIEQISSPQPYVLDIFLSEADKQFATLLGSPQAVILPQEWASLPSFAQRPIGTGAYQVIANDKHKLQIKAFNRYFGLRALLDEIDIWVVPELNKKMVCSTIHLTDDDTNKDSLESRKEEGCYFLLYDSRSKQCQQSEIREWLSSVLTPVNMLAHCDPFYQRHWSPAYGLLLHWHHSKLIRHHPKPTSLTKLTVTLYKEHHEYSTIADLIESILSQYDIELTIQVLDYEQWYYGEANSDVWLATVNFYKPLEFSIFATLYELPLFHQCLGASFSQELTLWHQKSLPLEEWCRQLTQDIWLYPLFHHLLELQGQRTIRGVKMNTFGWFDFKSAWFTPDIDTPRIK</sequence>
<keyword evidence="5" id="KW-0804">Transcription</keyword>
<dbReference type="AlphaFoldDB" id="A0A0G4Q5B7"/>
<keyword evidence="2" id="KW-0805">Transcription regulation</keyword>
<evidence type="ECO:0000256" key="1">
    <source>
        <dbReference type="ARBA" id="ARBA00022491"/>
    </source>
</evidence>
<protein>
    <submittedName>
        <fullName evidence="8">HTH-type transcriptional regulator SgrR</fullName>
    </submittedName>
</protein>
<feature type="domain" description="Solute-binding protein family 5" evidence="6">
    <location>
        <begin position="164"/>
        <end position="309"/>
    </location>
</feature>
<evidence type="ECO:0000256" key="3">
    <source>
        <dbReference type="ARBA" id="ARBA00023125"/>
    </source>
</evidence>
<reference evidence="9" key="1">
    <citation type="submission" date="2015-06" db="EMBL/GenBank/DDBJ databases">
        <authorList>
            <person name="Urmite Genomes"/>
        </authorList>
    </citation>
    <scope>NUCLEOTIDE SEQUENCE [LARGE SCALE GENOMIC DNA]</scope>
    <source>
        <strain evidence="9">CSUR P1867</strain>
    </source>
</reference>
<evidence type="ECO:0000313" key="8">
    <source>
        <dbReference type="EMBL" id="CRL61073.1"/>
    </source>
</evidence>
<dbReference type="SUPFAM" id="SSF46785">
    <property type="entry name" value="Winged helix' DNA-binding domain"/>
    <property type="match status" value="1"/>
</dbReference>
<evidence type="ECO:0000256" key="4">
    <source>
        <dbReference type="ARBA" id="ARBA00023159"/>
    </source>
</evidence>